<accession>A0ABT9S0U3</accession>
<gene>
    <name evidence="1" type="ORF">J2X98_004219</name>
</gene>
<organism evidence="1 2">
    <name type="scientific">Pseudarthrobacter enclensis</name>
    <dbReference type="NCBI Taxonomy" id="993070"/>
    <lineage>
        <taxon>Bacteria</taxon>
        <taxon>Bacillati</taxon>
        <taxon>Actinomycetota</taxon>
        <taxon>Actinomycetes</taxon>
        <taxon>Micrococcales</taxon>
        <taxon>Micrococcaceae</taxon>
        <taxon>Pseudarthrobacter</taxon>
    </lineage>
</organism>
<dbReference type="Proteomes" id="UP001226577">
    <property type="component" value="Unassembled WGS sequence"/>
</dbReference>
<name>A0ABT9S0U3_9MICC</name>
<keyword evidence="2" id="KW-1185">Reference proteome</keyword>
<protein>
    <submittedName>
        <fullName evidence="1">Uncharacterized protein</fullName>
    </submittedName>
</protein>
<proteinExistence type="predicted"/>
<evidence type="ECO:0000313" key="2">
    <source>
        <dbReference type="Proteomes" id="UP001226577"/>
    </source>
</evidence>
<sequence>MHSLVAVSAVSGSQHNAVNQKPVLLLRVAQSGLFWAAGGLSSSGTCYQVRRSTFESE</sequence>
<dbReference type="EMBL" id="JAUSRE010000031">
    <property type="protein sequence ID" value="MDP9890605.1"/>
    <property type="molecule type" value="Genomic_DNA"/>
</dbReference>
<comment type="caution">
    <text evidence="1">The sequence shown here is derived from an EMBL/GenBank/DDBJ whole genome shotgun (WGS) entry which is preliminary data.</text>
</comment>
<reference evidence="1 2" key="1">
    <citation type="submission" date="2023-07" db="EMBL/GenBank/DDBJ databases">
        <title>Sorghum-associated microbial communities from plants grown in Nebraska, USA.</title>
        <authorList>
            <person name="Schachtman D."/>
        </authorList>
    </citation>
    <scope>NUCLEOTIDE SEQUENCE [LARGE SCALE GENOMIC DNA]</scope>
    <source>
        <strain evidence="1 2">CC222</strain>
    </source>
</reference>
<evidence type="ECO:0000313" key="1">
    <source>
        <dbReference type="EMBL" id="MDP9890605.1"/>
    </source>
</evidence>